<dbReference type="InterPro" id="IPR013762">
    <property type="entry name" value="Integrase-like_cat_sf"/>
</dbReference>
<dbReference type="Proteomes" id="UP001171751">
    <property type="component" value="Unassembled WGS sequence"/>
</dbReference>
<dbReference type="InterPro" id="IPR011010">
    <property type="entry name" value="DNA_brk_join_enz"/>
</dbReference>
<feature type="active site" evidence="9">
    <location>
        <position position="265"/>
    </location>
</feature>
<keyword evidence="2 9" id="KW-0963">Cytoplasm</keyword>
<evidence type="ECO:0000256" key="8">
    <source>
        <dbReference type="ARBA" id="ARBA00023306"/>
    </source>
</evidence>
<evidence type="ECO:0000256" key="1">
    <source>
        <dbReference type="ARBA" id="ARBA00004496"/>
    </source>
</evidence>
<dbReference type="PANTHER" id="PTHR30349">
    <property type="entry name" value="PHAGE INTEGRASE-RELATED"/>
    <property type="match status" value="1"/>
</dbReference>
<dbReference type="InterPro" id="IPR050090">
    <property type="entry name" value="Tyrosine_recombinase_XerCD"/>
</dbReference>
<dbReference type="GO" id="GO:0007059">
    <property type="term" value="P:chromosome segregation"/>
    <property type="evidence" value="ECO:0007669"/>
    <property type="project" value="UniProtKB-UniRule"/>
</dbReference>
<comment type="similarity">
    <text evidence="9">Belongs to the 'phage' integrase family. XerC subfamily.</text>
</comment>
<dbReference type="Gene3D" id="1.10.443.10">
    <property type="entry name" value="Intergrase catalytic core"/>
    <property type="match status" value="1"/>
</dbReference>
<reference evidence="12" key="1">
    <citation type="submission" date="2023-07" db="EMBL/GenBank/DDBJ databases">
        <title>Between Cages and Wild: Unraveling the Impact of Captivity on Animal Microbiomes and Antimicrobial Resistance.</title>
        <authorList>
            <person name="Schmartz G.P."/>
            <person name="Rehner J."/>
            <person name="Schuff M.J."/>
            <person name="Becker S.L."/>
            <person name="Kravczyk M."/>
            <person name="Gurevich A."/>
            <person name="Francke R."/>
            <person name="Mueller R."/>
            <person name="Keller V."/>
            <person name="Keller A."/>
        </authorList>
    </citation>
    <scope>NUCLEOTIDE SEQUENCE</scope>
    <source>
        <strain evidence="12">S39M_St_73</strain>
    </source>
</reference>
<keyword evidence="7 9" id="KW-0233">DNA recombination</keyword>
<dbReference type="Pfam" id="PF02899">
    <property type="entry name" value="Phage_int_SAM_1"/>
    <property type="match status" value="1"/>
</dbReference>
<dbReference type="GO" id="GO:0006313">
    <property type="term" value="P:DNA transposition"/>
    <property type="evidence" value="ECO:0007669"/>
    <property type="project" value="UniProtKB-UniRule"/>
</dbReference>
<gene>
    <name evidence="9" type="primary">xerC</name>
    <name evidence="12" type="ORF">Q4F26_00655</name>
</gene>
<feature type="active site" description="O-(3'-phospho-DNA)-tyrosine intermediate" evidence="9">
    <location>
        <position position="274"/>
    </location>
</feature>
<keyword evidence="13" id="KW-1185">Reference proteome</keyword>
<evidence type="ECO:0000259" key="10">
    <source>
        <dbReference type="PROSITE" id="PS51898"/>
    </source>
</evidence>
<evidence type="ECO:0000256" key="4">
    <source>
        <dbReference type="ARBA" id="ARBA00022829"/>
    </source>
</evidence>
<dbReference type="InterPro" id="IPR004107">
    <property type="entry name" value="Integrase_SAM-like_N"/>
</dbReference>
<evidence type="ECO:0000256" key="7">
    <source>
        <dbReference type="ARBA" id="ARBA00023172"/>
    </source>
</evidence>
<keyword evidence="6 9" id="KW-0238">DNA-binding</keyword>
<evidence type="ECO:0000313" key="13">
    <source>
        <dbReference type="Proteomes" id="UP001171751"/>
    </source>
</evidence>
<dbReference type="PANTHER" id="PTHR30349:SF77">
    <property type="entry name" value="TYROSINE RECOMBINASE XERC"/>
    <property type="match status" value="1"/>
</dbReference>
<keyword evidence="8 9" id="KW-0131">Cell cycle</keyword>
<feature type="active site" evidence="9">
    <location>
        <position position="242"/>
    </location>
</feature>
<dbReference type="GO" id="GO:0003677">
    <property type="term" value="F:DNA binding"/>
    <property type="evidence" value="ECO:0007669"/>
    <property type="project" value="UniProtKB-UniRule"/>
</dbReference>
<evidence type="ECO:0000313" key="12">
    <source>
        <dbReference type="EMBL" id="MDO5456830.1"/>
    </source>
</evidence>
<keyword evidence="4 9" id="KW-0159">Chromosome partition</keyword>
<evidence type="ECO:0000256" key="3">
    <source>
        <dbReference type="ARBA" id="ARBA00022618"/>
    </source>
</evidence>
<proteinExistence type="inferred from homology"/>
<dbReference type="PROSITE" id="PS51898">
    <property type="entry name" value="TYR_RECOMBINASE"/>
    <property type="match status" value="1"/>
</dbReference>
<dbReference type="CDD" id="cd00798">
    <property type="entry name" value="INT_XerDC_C"/>
    <property type="match status" value="1"/>
</dbReference>
<dbReference type="GO" id="GO:0009037">
    <property type="term" value="F:tyrosine-based site-specific recombinase activity"/>
    <property type="evidence" value="ECO:0007669"/>
    <property type="project" value="UniProtKB-UniRule"/>
</dbReference>
<comment type="subunit">
    <text evidence="9">Forms a cyclic heterotetrameric complex composed of two molecules of XerC and two molecules of XerD.</text>
</comment>
<dbReference type="InterPro" id="IPR002104">
    <property type="entry name" value="Integrase_catalytic"/>
</dbReference>
<dbReference type="EMBL" id="JAUNQW010000002">
    <property type="protein sequence ID" value="MDO5456830.1"/>
    <property type="molecule type" value="Genomic_DNA"/>
</dbReference>
<protein>
    <recommendedName>
        <fullName evidence="9">Tyrosine recombinase XerC</fullName>
    </recommendedName>
</protein>
<name>A0AA43UBK4_9LACT</name>
<dbReference type="GO" id="GO:0051301">
    <property type="term" value="P:cell division"/>
    <property type="evidence" value="ECO:0007669"/>
    <property type="project" value="UniProtKB-KW"/>
</dbReference>
<comment type="function">
    <text evidence="9">Site-specific tyrosine recombinase, which acts by catalyzing the cutting and rejoining of the recombining DNA molecules. The XerC-XerD complex is essential to convert dimers of the bacterial chromosome into monomers to permit their segregation at cell division. It also contributes to the segregational stability of plasmids.</text>
</comment>
<comment type="subcellular location">
    <subcellularLocation>
        <location evidence="1 9">Cytoplasm</location>
    </subcellularLocation>
</comment>
<keyword evidence="5 9" id="KW-0229">DNA integration</keyword>
<dbReference type="InterPro" id="IPR010998">
    <property type="entry name" value="Integrase_recombinase_N"/>
</dbReference>
<dbReference type="PROSITE" id="PS51900">
    <property type="entry name" value="CB"/>
    <property type="match status" value="1"/>
</dbReference>
<evidence type="ECO:0000256" key="6">
    <source>
        <dbReference type="ARBA" id="ARBA00023125"/>
    </source>
</evidence>
<dbReference type="Gene3D" id="1.10.150.130">
    <property type="match status" value="1"/>
</dbReference>
<keyword evidence="3 9" id="KW-0132">Cell division</keyword>
<dbReference type="AlphaFoldDB" id="A0AA43UBK4"/>
<comment type="caution">
    <text evidence="9">Lacks conserved residue(s) required for the propagation of feature annotation.</text>
</comment>
<comment type="caution">
    <text evidence="12">The sequence shown here is derived from an EMBL/GenBank/DDBJ whole genome shotgun (WGS) entry which is preliminary data.</text>
</comment>
<evidence type="ECO:0000256" key="2">
    <source>
        <dbReference type="ARBA" id="ARBA00022490"/>
    </source>
</evidence>
<dbReference type="Pfam" id="PF00589">
    <property type="entry name" value="Phage_integrase"/>
    <property type="match status" value="1"/>
</dbReference>
<dbReference type="GO" id="GO:0005737">
    <property type="term" value="C:cytoplasm"/>
    <property type="evidence" value="ECO:0007669"/>
    <property type="project" value="UniProtKB-SubCell"/>
</dbReference>
<evidence type="ECO:0000259" key="11">
    <source>
        <dbReference type="PROSITE" id="PS51900"/>
    </source>
</evidence>
<evidence type="ECO:0000256" key="9">
    <source>
        <dbReference type="HAMAP-Rule" id="MF_01808"/>
    </source>
</evidence>
<organism evidence="12 13">
    <name type="scientific">Atopococcus tabaci</name>
    <dbReference type="NCBI Taxonomy" id="269774"/>
    <lineage>
        <taxon>Bacteria</taxon>
        <taxon>Bacillati</taxon>
        <taxon>Bacillota</taxon>
        <taxon>Bacilli</taxon>
        <taxon>Lactobacillales</taxon>
        <taxon>Carnobacteriaceae</taxon>
        <taxon>Atopococcus</taxon>
    </lineage>
</organism>
<sequence length="293" mass="34372">MTYFESYLTNERHYSKLTSQAYLSDCRQFIRFLAQTGEPSLLKASLDDARMYMSQLINKKYKNRSIARKMSSLRSLYHFLLRNEEIDYNPFSHLNMKKVSFRKPSFFFLEEMDQLFQAVDGDEPLDLRNQALLELLYASGLSVSECVNLLLEDLDFDLSILRVSGRRKKERYVPFGEFAYDALTKYIKNGRSLLMNHHKKEHSYLFINHHGEPLTVSGVQYILREIIKKTSLKGKIHPHKIRHSFAVHLLNNGADIRTVQEFLGHASLSSTQVYTDVTKENLQEQYKKYFSRS</sequence>
<accession>A0AA43UBK4</accession>
<feature type="domain" description="Tyr recombinase" evidence="10">
    <location>
        <begin position="102"/>
        <end position="287"/>
    </location>
</feature>
<feature type="domain" description="Core-binding (CB)" evidence="11">
    <location>
        <begin position="1"/>
        <end position="81"/>
    </location>
</feature>
<feature type="active site" evidence="9">
    <location>
        <position position="239"/>
    </location>
</feature>
<dbReference type="InterPro" id="IPR044068">
    <property type="entry name" value="CB"/>
</dbReference>
<dbReference type="SUPFAM" id="SSF56349">
    <property type="entry name" value="DNA breaking-rejoining enzymes"/>
    <property type="match status" value="1"/>
</dbReference>
<dbReference type="InterPro" id="IPR023009">
    <property type="entry name" value="Tyrosine_recombinase_XerC/XerD"/>
</dbReference>
<evidence type="ECO:0000256" key="5">
    <source>
        <dbReference type="ARBA" id="ARBA00022908"/>
    </source>
</evidence>
<dbReference type="HAMAP" id="MF_01808">
    <property type="entry name" value="Recomb_XerC_XerD"/>
    <property type="match status" value="1"/>
</dbReference>